<dbReference type="GO" id="GO:0005737">
    <property type="term" value="C:cytoplasm"/>
    <property type="evidence" value="ECO:0007669"/>
    <property type="project" value="TreeGrafter"/>
</dbReference>
<organism evidence="7">
    <name type="scientific">Sphingomonas sp. CB3</name>
    <dbReference type="NCBI Taxonomy" id="76582"/>
    <lineage>
        <taxon>Bacteria</taxon>
        <taxon>Pseudomonadati</taxon>
        <taxon>Pseudomonadota</taxon>
        <taxon>Alphaproteobacteria</taxon>
        <taxon>Sphingomonadales</taxon>
        <taxon>Sphingomonadaceae</taxon>
        <taxon>Sphingomonas</taxon>
    </lineage>
</organism>
<keyword evidence="4" id="KW-0560">Oxidoreductase</keyword>
<reference evidence="7" key="1">
    <citation type="journal article" date="1998" name="Biochem. Biophys. Res. Commun.">
        <title>Novel carbazole degradation genes of Sphingomonas CB3: sequence analysis, transcription, and molecular ecology.</title>
        <authorList>
            <person name="Shepherd J.M."/>
            <person name="Lloyd-Jones G."/>
        </authorList>
    </citation>
    <scope>NUCLEOTIDE SEQUENCE</scope>
    <source>
        <strain evidence="7">CB3</strain>
    </source>
</reference>
<feature type="domain" description="Reductase C-terminal" evidence="6">
    <location>
        <begin position="317"/>
        <end position="400"/>
    </location>
</feature>
<keyword evidence="2" id="KW-0285">Flavoprotein</keyword>
<dbReference type="Pfam" id="PF07992">
    <property type="entry name" value="Pyr_redox_2"/>
    <property type="match status" value="1"/>
</dbReference>
<dbReference type="Gene3D" id="3.30.390.30">
    <property type="match status" value="1"/>
</dbReference>
<keyword evidence="7" id="KW-0223">Dioxygenase</keyword>
<dbReference type="InterPro" id="IPR036188">
    <property type="entry name" value="FAD/NAD-bd_sf"/>
</dbReference>
<dbReference type="GO" id="GO:0016651">
    <property type="term" value="F:oxidoreductase activity, acting on NAD(P)H"/>
    <property type="evidence" value="ECO:0007669"/>
    <property type="project" value="TreeGrafter"/>
</dbReference>
<sequence>MIGSVAIVGASAAGVAAATTLRDEGYEGEITLIGGETDLPYERPAVSKDILLTGAAPPIIPEQRYAELNIKLLLGTRAERIDARYGQIELSDGRTMVSDRLLLATGGWPRRLPVPGAELGGLHYVRDARDGQAIRSGLRPGARIAVVGGGLIGAEVAASAVQAGCEVDWIEAEGLCLARALSRPLAEAMMDVHRQRGVRVHANALVVRLIGERSVQAVELADGRRIDADMVVVGIGITPAAELAEEADLTVSDGIVIDPFCRTSAENVYAAGDVARHQTRYMATPSRLEHWRNAQEQGVTAARAMLGHRQPYDELPWFWTDQYDLHIEGCGVMRADDETILRGNLADGNATVFHLRAGSLVGACALNRQGDVRGAMRLITRGLTPSADILSDPTKDLRKIEKELSRASA</sequence>
<accession>O85286</accession>
<dbReference type="Gene3D" id="3.50.50.60">
    <property type="entry name" value="FAD/NAD(P)-binding domain"/>
    <property type="match status" value="2"/>
</dbReference>
<protein>
    <submittedName>
        <fullName evidence="7">Initial dioxygenase reductase subunit</fullName>
    </submittedName>
</protein>
<evidence type="ECO:0000256" key="3">
    <source>
        <dbReference type="ARBA" id="ARBA00022827"/>
    </source>
</evidence>
<gene>
    <name evidence="7" type="primary">carAd</name>
</gene>
<evidence type="ECO:0000256" key="1">
    <source>
        <dbReference type="ARBA" id="ARBA00001974"/>
    </source>
</evidence>
<dbReference type="SUPFAM" id="SSF51905">
    <property type="entry name" value="FAD/NAD(P)-binding domain"/>
    <property type="match status" value="1"/>
</dbReference>
<evidence type="ECO:0000259" key="6">
    <source>
        <dbReference type="Pfam" id="PF14759"/>
    </source>
</evidence>
<evidence type="ECO:0000259" key="5">
    <source>
        <dbReference type="Pfam" id="PF07992"/>
    </source>
</evidence>
<dbReference type="EMBL" id="AF060489">
    <property type="protein sequence ID" value="AAC38619.1"/>
    <property type="molecule type" value="Genomic_DNA"/>
</dbReference>
<name>O85286_9SPHN</name>
<feature type="domain" description="FAD/NAD(P)-binding" evidence="5">
    <location>
        <begin position="4"/>
        <end position="298"/>
    </location>
</feature>
<dbReference type="InterPro" id="IPR050446">
    <property type="entry name" value="FAD-oxidoreductase/Apoptosis"/>
</dbReference>
<keyword evidence="3" id="KW-0274">FAD</keyword>
<dbReference type="PANTHER" id="PTHR43557">
    <property type="entry name" value="APOPTOSIS-INDUCING FACTOR 1"/>
    <property type="match status" value="1"/>
</dbReference>
<evidence type="ECO:0000313" key="7">
    <source>
        <dbReference type="EMBL" id="AAC38619.1"/>
    </source>
</evidence>
<evidence type="ECO:0000256" key="2">
    <source>
        <dbReference type="ARBA" id="ARBA00022630"/>
    </source>
</evidence>
<dbReference type="InterPro" id="IPR023753">
    <property type="entry name" value="FAD/NAD-binding_dom"/>
</dbReference>
<dbReference type="PRINTS" id="PR00368">
    <property type="entry name" value="FADPNR"/>
</dbReference>
<dbReference type="GO" id="GO:0051213">
    <property type="term" value="F:dioxygenase activity"/>
    <property type="evidence" value="ECO:0007669"/>
    <property type="project" value="UniProtKB-KW"/>
</dbReference>
<dbReference type="InterPro" id="IPR028202">
    <property type="entry name" value="Reductase_C"/>
</dbReference>
<dbReference type="SUPFAM" id="SSF55424">
    <property type="entry name" value="FAD/NAD-linked reductases, dimerisation (C-terminal) domain"/>
    <property type="match status" value="1"/>
</dbReference>
<dbReference type="PRINTS" id="PR00411">
    <property type="entry name" value="PNDRDTASEI"/>
</dbReference>
<dbReference type="AlphaFoldDB" id="O85286"/>
<proteinExistence type="predicted"/>
<comment type="cofactor">
    <cofactor evidence="1">
        <name>FAD</name>
        <dbReference type="ChEBI" id="CHEBI:57692"/>
    </cofactor>
</comment>
<dbReference type="PIR" id="JW0101">
    <property type="entry name" value="JW0101"/>
</dbReference>
<dbReference type="Pfam" id="PF14759">
    <property type="entry name" value="Reductase_C"/>
    <property type="match status" value="1"/>
</dbReference>
<evidence type="ECO:0000256" key="4">
    <source>
        <dbReference type="ARBA" id="ARBA00023002"/>
    </source>
</evidence>
<dbReference type="InterPro" id="IPR016156">
    <property type="entry name" value="FAD/NAD-linked_Rdtase_dimer_sf"/>
</dbReference>
<dbReference type="PANTHER" id="PTHR43557:SF2">
    <property type="entry name" value="RIESKE DOMAIN-CONTAINING PROTEIN-RELATED"/>
    <property type="match status" value="1"/>
</dbReference>